<gene>
    <name evidence="1" type="ORF">B0H16DRAFT_251445</name>
</gene>
<dbReference type="EMBL" id="JARKIB010000178">
    <property type="protein sequence ID" value="KAJ7727597.1"/>
    <property type="molecule type" value="Genomic_DNA"/>
</dbReference>
<accession>A0AAD7MQK4</accession>
<comment type="caution">
    <text evidence="1">The sequence shown here is derived from an EMBL/GenBank/DDBJ whole genome shotgun (WGS) entry which is preliminary data.</text>
</comment>
<dbReference type="AlphaFoldDB" id="A0AAD7MQK4"/>
<keyword evidence="2" id="KW-1185">Reference proteome</keyword>
<evidence type="ECO:0000313" key="1">
    <source>
        <dbReference type="EMBL" id="KAJ7727597.1"/>
    </source>
</evidence>
<reference evidence="1" key="1">
    <citation type="submission" date="2023-03" db="EMBL/GenBank/DDBJ databases">
        <title>Massive genome expansion in bonnet fungi (Mycena s.s.) driven by repeated elements and novel gene families across ecological guilds.</title>
        <authorList>
            <consortium name="Lawrence Berkeley National Laboratory"/>
            <person name="Harder C.B."/>
            <person name="Miyauchi S."/>
            <person name="Viragh M."/>
            <person name="Kuo A."/>
            <person name="Thoen E."/>
            <person name="Andreopoulos B."/>
            <person name="Lu D."/>
            <person name="Skrede I."/>
            <person name="Drula E."/>
            <person name="Henrissat B."/>
            <person name="Morin E."/>
            <person name="Kohler A."/>
            <person name="Barry K."/>
            <person name="LaButti K."/>
            <person name="Morin E."/>
            <person name="Salamov A."/>
            <person name="Lipzen A."/>
            <person name="Mereny Z."/>
            <person name="Hegedus B."/>
            <person name="Baldrian P."/>
            <person name="Stursova M."/>
            <person name="Weitz H."/>
            <person name="Taylor A."/>
            <person name="Grigoriev I.V."/>
            <person name="Nagy L.G."/>
            <person name="Martin F."/>
            <person name="Kauserud H."/>
        </authorList>
    </citation>
    <scope>NUCLEOTIDE SEQUENCE</scope>
    <source>
        <strain evidence="1">CBHHK182m</strain>
    </source>
</reference>
<name>A0AAD7MQK4_9AGAR</name>
<organism evidence="1 2">
    <name type="scientific">Mycena metata</name>
    <dbReference type="NCBI Taxonomy" id="1033252"/>
    <lineage>
        <taxon>Eukaryota</taxon>
        <taxon>Fungi</taxon>
        <taxon>Dikarya</taxon>
        <taxon>Basidiomycota</taxon>
        <taxon>Agaricomycotina</taxon>
        <taxon>Agaricomycetes</taxon>
        <taxon>Agaricomycetidae</taxon>
        <taxon>Agaricales</taxon>
        <taxon>Marasmiineae</taxon>
        <taxon>Mycenaceae</taxon>
        <taxon>Mycena</taxon>
    </lineage>
</organism>
<dbReference type="Proteomes" id="UP001215598">
    <property type="component" value="Unassembled WGS sequence"/>
</dbReference>
<sequence length="405" mass="45793">MPTLKTLSAALRVSKTWYEVFQTHPKSILRAVAENVVGPALPDAVRVLRYSADSTTTGSNEEIDQLTKQEHRRLAANAAVASRLEVAFSLQYRDPLSPASQLTWTESWRFARAAYRIMLYCKIFGMPNDEDEVQNLQETRQDEIVTQRVAVLDRYPTTELFELNAVLVFLRTIAMECGGDYFEGEDDIDEDTDILISTGPAVVLHAWEHENGGRMIETLGYTVLISGPYTLLSEFFVGPLRQIWNNRDVSPPSSDAESLLDETSSYQSPPCDRCGLTSPNKLRCEQDWAGLRLDVRDLFPGNLSQNFTEMELFEETKSSLNQHTLISEIYMLKTHEFEDWTTSDALCDACLLRFLTAHLHLWLLNLKSKDGDVPEDCPDGYECDVQTKVTLHALTNNHLCAPKLS</sequence>
<evidence type="ECO:0000313" key="2">
    <source>
        <dbReference type="Proteomes" id="UP001215598"/>
    </source>
</evidence>
<proteinExistence type="predicted"/>
<protein>
    <submittedName>
        <fullName evidence="1">Uncharacterized protein</fullName>
    </submittedName>
</protein>